<evidence type="ECO:0000313" key="3">
    <source>
        <dbReference type="Proteomes" id="UP000249130"/>
    </source>
</evidence>
<keyword evidence="1" id="KW-0812">Transmembrane</keyword>
<evidence type="ECO:0000256" key="1">
    <source>
        <dbReference type="SAM" id="Phobius"/>
    </source>
</evidence>
<proteinExistence type="predicted"/>
<gene>
    <name evidence="2" type="ORF">CH341_00745</name>
</gene>
<feature type="transmembrane region" description="Helical" evidence="1">
    <location>
        <begin position="46"/>
        <end position="64"/>
    </location>
</feature>
<protein>
    <recommendedName>
        <fullName evidence="4">DUF4175 domain-containing protein</fullName>
    </recommendedName>
</protein>
<reference evidence="2 3" key="1">
    <citation type="submission" date="2017-07" db="EMBL/GenBank/DDBJ databases">
        <title>Draft Genome Sequences of Select Purple Nonsulfur Bacteria.</title>
        <authorList>
            <person name="Lasarre B."/>
            <person name="Mckinlay J.B."/>
        </authorList>
    </citation>
    <scope>NUCLEOTIDE SEQUENCE [LARGE SCALE GENOMIC DNA]</scope>
    <source>
        <strain evidence="2 3">DSM 5909</strain>
    </source>
</reference>
<keyword evidence="3" id="KW-1185">Reference proteome</keyword>
<evidence type="ECO:0008006" key="4">
    <source>
        <dbReference type="Google" id="ProtNLM"/>
    </source>
</evidence>
<dbReference type="EMBL" id="NPEX01000003">
    <property type="protein sequence ID" value="RAI46000.1"/>
    <property type="molecule type" value="Genomic_DNA"/>
</dbReference>
<evidence type="ECO:0000313" key="2">
    <source>
        <dbReference type="EMBL" id="RAI46000.1"/>
    </source>
</evidence>
<sequence>MSATTSHRRAARRDSVARIWAWPIALAGLSTAGLLAALIGDGLLDLVSWLTLGVPVAVTAWFVARRQRATER</sequence>
<name>A0A327L4M3_9BRAD</name>
<dbReference type="Proteomes" id="UP000249130">
    <property type="component" value="Unassembled WGS sequence"/>
</dbReference>
<keyword evidence="1" id="KW-0472">Membrane</keyword>
<accession>A0A327L4M3</accession>
<dbReference type="RefSeq" id="WP_111417129.1">
    <property type="nucleotide sequence ID" value="NZ_NPEX01000003.1"/>
</dbReference>
<keyword evidence="1" id="KW-1133">Transmembrane helix</keyword>
<dbReference type="AlphaFoldDB" id="A0A327L4M3"/>
<organism evidence="2 3">
    <name type="scientific">Rhodoplanes roseus</name>
    <dbReference type="NCBI Taxonomy" id="29409"/>
    <lineage>
        <taxon>Bacteria</taxon>
        <taxon>Pseudomonadati</taxon>
        <taxon>Pseudomonadota</taxon>
        <taxon>Alphaproteobacteria</taxon>
        <taxon>Hyphomicrobiales</taxon>
        <taxon>Nitrobacteraceae</taxon>
        <taxon>Rhodoplanes</taxon>
    </lineage>
</organism>
<feature type="transmembrane region" description="Helical" evidence="1">
    <location>
        <begin position="20"/>
        <end position="40"/>
    </location>
</feature>
<comment type="caution">
    <text evidence="2">The sequence shown here is derived from an EMBL/GenBank/DDBJ whole genome shotgun (WGS) entry which is preliminary data.</text>
</comment>